<feature type="region of interest" description="Disordered" evidence="3">
    <location>
        <begin position="194"/>
        <end position="251"/>
    </location>
</feature>
<name>A0AAV2PQ55_MEGNR</name>
<feature type="chain" id="PRO_5043875604" description="Cuticle protein" evidence="4">
    <location>
        <begin position="17"/>
        <end position="251"/>
    </location>
</feature>
<dbReference type="GO" id="GO:0042302">
    <property type="term" value="F:structural constituent of cuticle"/>
    <property type="evidence" value="ECO:0007669"/>
    <property type="project" value="UniProtKB-UniRule"/>
</dbReference>
<dbReference type="Proteomes" id="UP001497623">
    <property type="component" value="Unassembled WGS sequence"/>
</dbReference>
<dbReference type="Pfam" id="PF00379">
    <property type="entry name" value="Chitin_bind_4"/>
    <property type="match status" value="1"/>
</dbReference>
<feature type="compositionally biased region" description="Low complexity" evidence="3">
    <location>
        <begin position="211"/>
        <end position="226"/>
    </location>
</feature>
<dbReference type="GO" id="GO:0031012">
    <property type="term" value="C:extracellular matrix"/>
    <property type="evidence" value="ECO:0007669"/>
    <property type="project" value="TreeGrafter"/>
</dbReference>
<feature type="signal peptide" evidence="4">
    <location>
        <begin position="1"/>
        <end position="16"/>
    </location>
</feature>
<proteinExistence type="predicted"/>
<dbReference type="PANTHER" id="PTHR12236:SF79">
    <property type="entry name" value="CUTICULAR PROTEIN 50CB-RELATED"/>
    <property type="match status" value="1"/>
</dbReference>
<reference evidence="5 6" key="1">
    <citation type="submission" date="2024-05" db="EMBL/GenBank/DDBJ databases">
        <authorList>
            <person name="Wallberg A."/>
        </authorList>
    </citation>
    <scope>NUCLEOTIDE SEQUENCE [LARGE SCALE GENOMIC DNA]</scope>
</reference>
<keyword evidence="1 2" id="KW-0193">Cuticle</keyword>
<evidence type="ECO:0000256" key="4">
    <source>
        <dbReference type="SAM" id="SignalP"/>
    </source>
</evidence>
<keyword evidence="4" id="KW-0732">Signal</keyword>
<evidence type="ECO:0000256" key="2">
    <source>
        <dbReference type="PROSITE-ProRule" id="PRU00497"/>
    </source>
</evidence>
<evidence type="ECO:0000313" key="6">
    <source>
        <dbReference type="Proteomes" id="UP001497623"/>
    </source>
</evidence>
<dbReference type="InterPro" id="IPR051217">
    <property type="entry name" value="Insect_Cuticle_Struc_Prot"/>
</dbReference>
<feature type="compositionally biased region" description="Pro residues" evidence="3">
    <location>
        <begin position="75"/>
        <end position="94"/>
    </location>
</feature>
<evidence type="ECO:0008006" key="7">
    <source>
        <dbReference type="Google" id="ProtNLM"/>
    </source>
</evidence>
<organism evidence="5 6">
    <name type="scientific">Meganyctiphanes norvegica</name>
    <name type="common">Northern krill</name>
    <name type="synonym">Thysanopoda norvegica</name>
    <dbReference type="NCBI Taxonomy" id="48144"/>
    <lineage>
        <taxon>Eukaryota</taxon>
        <taxon>Metazoa</taxon>
        <taxon>Ecdysozoa</taxon>
        <taxon>Arthropoda</taxon>
        <taxon>Crustacea</taxon>
        <taxon>Multicrustacea</taxon>
        <taxon>Malacostraca</taxon>
        <taxon>Eumalacostraca</taxon>
        <taxon>Eucarida</taxon>
        <taxon>Euphausiacea</taxon>
        <taxon>Euphausiidae</taxon>
        <taxon>Meganyctiphanes</taxon>
    </lineage>
</organism>
<keyword evidence="6" id="KW-1185">Reference proteome</keyword>
<gene>
    <name evidence="5" type="ORF">MNOR_LOCUS2933</name>
</gene>
<feature type="region of interest" description="Disordered" evidence="3">
    <location>
        <begin position="137"/>
        <end position="162"/>
    </location>
</feature>
<dbReference type="InterPro" id="IPR000618">
    <property type="entry name" value="Insect_cuticle"/>
</dbReference>
<feature type="region of interest" description="Disordered" evidence="3">
    <location>
        <begin position="75"/>
        <end position="122"/>
    </location>
</feature>
<evidence type="ECO:0000256" key="3">
    <source>
        <dbReference type="SAM" id="MobiDB-lite"/>
    </source>
</evidence>
<dbReference type="AlphaFoldDB" id="A0AAV2PQ55"/>
<sequence length="251" mass="27388">MLILFATTTLVAVCFGHPQGGQYRGMYPYPAGKQSRIDDTSNFKVFSIQEPLPPPIEFPSHNTIDVEPVSYNPPAPAPYSPPAPAPAPYSPPAPVETESPIRYPAPSSYKPPAPAPYENEEPVNGMPYSFSWQVSDEVSGNEYGQEEESNGENTKGSYSVLLPDGRTQKVTYKVDPGAGYTAEIAYEGEAKFPEAPSAAPYKPPEEHQAPEEAPAEAPTEAPARPELFYDPDSDASLNRYTFVDQPRSLFK</sequence>
<protein>
    <recommendedName>
        <fullName evidence="7">Cuticle protein</fullName>
    </recommendedName>
</protein>
<dbReference type="PANTHER" id="PTHR12236">
    <property type="entry name" value="STRUCTURAL CONTITUENT OF CUTICLE"/>
    <property type="match status" value="1"/>
</dbReference>
<evidence type="ECO:0000313" key="5">
    <source>
        <dbReference type="EMBL" id="CAL4062918.1"/>
    </source>
</evidence>
<dbReference type="EMBL" id="CAXKWB010000951">
    <property type="protein sequence ID" value="CAL4062918.1"/>
    <property type="molecule type" value="Genomic_DNA"/>
</dbReference>
<accession>A0AAV2PQ55</accession>
<comment type="caution">
    <text evidence="5">The sequence shown here is derived from an EMBL/GenBank/DDBJ whole genome shotgun (WGS) entry which is preliminary data.</text>
</comment>
<dbReference type="GO" id="GO:0005615">
    <property type="term" value="C:extracellular space"/>
    <property type="evidence" value="ECO:0007669"/>
    <property type="project" value="TreeGrafter"/>
</dbReference>
<dbReference type="PROSITE" id="PS51155">
    <property type="entry name" value="CHIT_BIND_RR_2"/>
    <property type="match status" value="1"/>
</dbReference>
<evidence type="ECO:0000256" key="1">
    <source>
        <dbReference type="ARBA" id="ARBA00022460"/>
    </source>
</evidence>